<protein>
    <submittedName>
        <fullName evidence="8">TOG domain-containing protein</fullName>
    </submittedName>
</protein>
<dbReference type="OrthoDB" id="5823381at2759"/>
<dbReference type="Gene3D" id="1.25.10.10">
    <property type="entry name" value="Leucine-rich Repeat Variant"/>
    <property type="match status" value="4"/>
</dbReference>
<dbReference type="Proteomes" id="UP000274756">
    <property type="component" value="Unassembled WGS sequence"/>
</dbReference>
<dbReference type="GO" id="GO:0005829">
    <property type="term" value="C:cytosol"/>
    <property type="evidence" value="ECO:0007669"/>
    <property type="project" value="TreeGrafter"/>
</dbReference>
<feature type="repeat" description="HEAT" evidence="3">
    <location>
        <begin position="1182"/>
        <end position="1220"/>
    </location>
</feature>
<reference evidence="5 7" key="2">
    <citation type="submission" date="2018-11" db="EMBL/GenBank/DDBJ databases">
        <authorList>
            <consortium name="Pathogen Informatics"/>
        </authorList>
    </citation>
    <scope>NUCLEOTIDE SEQUENCE [LARGE SCALE GENOMIC DNA]</scope>
</reference>
<dbReference type="PANTHER" id="PTHR23346">
    <property type="entry name" value="TRANSLATIONAL ACTIVATOR GCN1-RELATED"/>
    <property type="match status" value="1"/>
</dbReference>
<dbReference type="SMART" id="SM01349">
    <property type="entry name" value="TOG"/>
    <property type="match status" value="1"/>
</dbReference>
<evidence type="ECO:0000256" key="2">
    <source>
        <dbReference type="ARBA" id="ARBA00022737"/>
    </source>
</evidence>
<feature type="domain" description="TOG" evidence="4">
    <location>
        <begin position="889"/>
        <end position="1122"/>
    </location>
</feature>
<dbReference type="Pfam" id="PF23271">
    <property type="entry name" value="HEAT_GCN1"/>
    <property type="match status" value="1"/>
</dbReference>
<dbReference type="FunFam" id="1.25.10.10:FF:000096">
    <property type="entry name" value="eIF-2-alpha kinase activator gcn1"/>
    <property type="match status" value="1"/>
</dbReference>
<dbReference type="InterPro" id="IPR016024">
    <property type="entry name" value="ARM-type_fold"/>
</dbReference>
<dbReference type="PROSITE" id="PS50077">
    <property type="entry name" value="HEAT_REPEAT"/>
    <property type="match status" value="3"/>
</dbReference>
<dbReference type="InterPro" id="IPR011989">
    <property type="entry name" value="ARM-like"/>
</dbReference>
<evidence type="ECO:0000313" key="5">
    <source>
        <dbReference type="EMBL" id="VDN57948.1"/>
    </source>
</evidence>
<dbReference type="Pfam" id="PF25801">
    <property type="entry name" value="HEAT_GCN1_C_2"/>
    <property type="match status" value="1"/>
</dbReference>
<accession>A0A0N4U9X5</accession>
<name>A0A0N4U9X5_DRAME</name>
<dbReference type="Pfam" id="PF24987">
    <property type="entry name" value="HEAT_EF3_N"/>
    <property type="match status" value="1"/>
</dbReference>
<evidence type="ECO:0000256" key="1">
    <source>
        <dbReference type="ARBA" id="ARBA00007366"/>
    </source>
</evidence>
<dbReference type="WBParaSite" id="DME_0000391601-mRNA-1">
    <property type="protein sequence ID" value="DME_0000391601-mRNA-1"/>
    <property type="gene ID" value="DME_0000391601"/>
</dbReference>
<dbReference type="InterPro" id="IPR034085">
    <property type="entry name" value="TOG"/>
</dbReference>
<dbReference type="PANTHER" id="PTHR23346:SF7">
    <property type="entry name" value="STALLED RIBOSOME SENSOR GCN1"/>
    <property type="match status" value="1"/>
</dbReference>
<evidence type="ECO:0000259" key="4">
    <source>
        <dbReference type="SMART" id="SM01349"/>
    </source>
</evidence>
<evidence type="ECO:0000313" key="7">
    <source>
        <dbReference type="Proteomes" id="UP000274756"/>
    </source>
</evidence>
<dbReference type="EMBL" id="UYYG01001164">
    <property type="protein sequence ID" value="VDN57948.1"/>
    <property type="molecule type" value="Genomic_DNA"/>
</dbReference>
<evidence type="ECO:0000313" key="6">
    <source>
        <dbReference type="Proteomes" id="UP000038040"/>
    </source>
</evidence>
<feature type="repeat" description="HEAT" evidence="3">
    <location>
        <begin position="1140"/>
        <end position="1178"/>
    </location>
</feature>
<reference evidence="8" key="1">
    <citation type="submission" date="2016-04" db="UniProtKB">
        <authorList>
            <consortium name="WormBaseParasite"/>
        </authorList>
    </citation>
    <scope>IDENTIFICATION</scope>
</reference>
<feature type="repeat" description="HEAT" evidence="3">
    <location>
        <begin position="1063"/>
        <end position="1100"/>
    </location>
</feature>
<dbReference type="Pfam" id="PF24984">
    <property type="entry name" value="HEAT_EF3_GNC1"/>
    <property type="match status" value="1"/>
</dbReference>
<dbReference type="GO" id="GO:0034198">
    <property type="term" value="P:cellular response to amino acid starvation"/>
    <property type="evidence" value="ECO:0007669"/>
    <property type="project" value="TreeGrafter"/>
</dbReference>
<sequence>MEQKNEPIHKIKYFTVICAKNDGGLENIDNDLISAIEEIRKTHSNVTDYLCSLIILNKFSQHNPVNGSRQLMIDDDFLSREKFISSITESDAILLVQLCEMLLRDFSINDKREILLKSLLFTLFWPTFHVRKIANLTLGKVISWYGIEFCKIFLGTMYDYLSSGIADQVLLLMHEKFLQCLCNIILAYLTMFLVEENGSLWSNWLSIIKNLSEILNEDLVSSMVESVFICADARVREYAIKTMISVGSTISFQNAVWNQCENIFSKLDIDRLTSITEKDIGIFKTKDGVLYNTEVIEQNSDETNDTKNVKRENKAYKFKEQILDVQIRKELAEKRRKEGKLTERQKKAVEAELQLEHNIRNELKSLYTLCEEHFLILNAAIRGNPSISVMHTSLLYSVIIPLLKSHLVAQLAFEAFRAFRDATFEPSEDLLHELVLYGSVRIFDSLYCDKAWSQEPLVKQLERTIGLLSARCMVNPVVLLRDEESAVANEQLEGQLELEEETITIAKLCYVFPLIDAIIRHEGMPYVLRSNCIQFLTTALNSRFIKDYEISLLPLSNLCDLLLFVLHAAPSELSQFALSTLITFFELLDGCTSKDAKILAVVQEMLQRLIVDDENFRENVLRALSVCLRIYRFSLTSDIYHEFVKLFNRRIFVAQYDENEFCSKLAKRIWNDAKIVINSPYSLDMCGEVLEEIVSDEQFMRISTSRALQMLIIKFPEQLETSIRKLDELYMKWKEPCGAVIDEVGRMIKEAIDPWKKRLGVAESLLALSGHLAESCVMLFIKVIVPKGLDDRNEQCREIMRNAAVETVKNHGRSKMSELLPFFEKMLDSLSKEKTHDNLRQGLVILLGTLAQYIDQNDGKVRMITGRLIETLSTPSQQVQESVSKCLPPLVPAIKEDAKQLALTLLSLLVDADTYGERRGAAYGVAGLIKGLGMSSLRELDLMKKLQAYLDYKKCAKHREGALLALEILCGTLGKLFEPYIVHIVPALLICFGDNEENVRHAAHDAAREMMAMLSAHGVKLILPSLLIALDTDSWRTKCASVELLGAMSFCAPKQLSACLPSIVPKLLEVLTDSHSRVQKSGEKALKQIANVIRNPEILSISGHLLSGLIDPASKTTSCLQTIINTKFIHYMDAASLALIMPIVRRAFSDRNAETRRMAAQIIANIYSLTDSKDIEPYLCDLVPGLQESLLDPVPEIRTVAAKAFGAIVACSSGSIAERLNDEILPWLKEKLTSRTSSVDRSGAAQGFAEVMKARGDGQLRLIMPEIIDITESTSTTPEVRDGYILLYIYLPMVFEKEFVDYLPKVIPSVLKALADENEYVRESALKAGQRLITMYCSYARRLFLPELQSALFDDNWRIRFASVSLIGDFLFNISGISGKMTSATSSEDDTMGIENVGRIIIRQLDQILAGIYLSRSDVALQVRQAASHVWKVVVANTPRTLKEILKTLFEMLLACLASNSEDQQQMGARCLGELVKKMGERIIIDVLPVLELGLELPSVEQRQGVAIALREIIENTTKDIMAVYSVQLLGPIRKALCDREIAVRKAAAATFSAFYQNIGHSVFDDVVGPLLIALASGTADDGYMLDGLVQIMRLNSRQMLPYVLPKLTRPPINAKALCALASVAGDSLNRNIGRILDSLLATCDENIDRCLEVLLSVSDQESVSLILSTLMQNAFSKNHVPSSLLLYLYVKETKIDLNNFVDDILPGALLLYNSPKNEIIENAVQTLICLSQNLDQKQQVHSLNTLRTALSSLEVQADTNLIPGMSHPKALVPLLPIVREVLLSGASEMKEIAGDVLRNIVKMSSSDTLKPHVVNITGPLIRVLGDRYPPAIKLNILSTLIELFEKVDVLLRPFLPQLQSTFLKALQEPASRNVRLSSGGALSRLIKIHPKPEPIVLELIKLLTVTEDISIAESTLISLRSLINQVHQKLTVEILKSAYNVAEKHMKDSMDDGTIIAAAALYGEAVLKIVHSRLVALHYICSQDAKKVVEIYGLERLRTVLVSAMQFEKAFIASAAVRAAFEILQNIKPIDAVLLTSLVRTINHPSNDVKRLVAVTINHIGLKDLTHAEMKAIVPMMINGTKEKNTAVRAACELALIAVFKMRSKQSVFDDYLLTLEGAAKDVLLDVHKGLVRLAKNADGNLDTVSDIINVP</sequence>
<dbReference type="InterPro" id="IPR057546">
    <property type="entry name" value="HEAT_GCN1"/>
</dbReference>
<dbReference type="SUPFAM" id="SSF48371">
    <property type="entry name" value="ARM repeat"/>
    <property type="match status" value="4"/>
</dbReference>
<comment type="similarity">
    <text evidence="1">Belongs to the GCN1 family.</text>
</comment>
<dbReference type="Proteomes" id="UP000038040">
    <property type="component" value="Unplaced"/>
</dbReference>
<dbReference type="GO" id="GO:0000226">
    <property type="term" value="P:microtubule cytoskeleton organization"/>
    <property type="evidence" value="ECO:0007669"/>
    <property type="project" value="UniProtKB-ARBA"/>
</dbReference>
<dbReference type="GO" id="GO:0019887">
    <property type="term" value="F:protein kinase regulator activity"/>
    <property type="evidence" value="ECO:0007669"/>
    <property type="project" value="TreeGrafter"/>
</dbReference>
<evidence type="ECO:0000256" key="3">
    <source>
        <dbReference type="PROSITE-ProRule" id="PRU00103"/>
    </source>
</evidence>
<evidence type="ECO:0000313" key="8">
    <source>
        <dbReference type="WBParaSite" id="DME_0000391601-mRNA-1"/>
    </source>
</evidence>
<keyword evidence="2" id="KW-0677">Repeat</keyword>
<keyword evidence="7" id="KW-1185">Reference proteome</keyword>
<proteinExistence type="inferred from homology"/>
<dbReference type="AlphaFoldDB" id="A0A0N4U9X5"/>
<dbReference type="GO" id="GO:0006417">
    <property type="term" value="P:regulation of translation"/>
    <property type="evidence" value="ECO:0007669"/>
    <property type="project" value="TreeGrafter"/>
</dbReference>
<dbReference type="STRING" id="318479.A0A0N4U9X5"/>
<dbReference type="InterPro" id="IPR021133">
    <property type="entry name" value="HEAT_type_2"/>
</dbReference>
<gene>
    <name evidence="5" type="ORF">DME_LOCUS7921</name>
</gene>
<organism evidence="6 8">
    <name type="scientific">Dracunculus medinensis</name>
    <name type="common">Guinea worm</name>
    <dbReference type="NCBI Taxonomy" id="318479"/>
    <lineage>
        <taxon>Eukaryota</taxon>
        <taxon>Metazoa</taxon>
        <taxon>Ecdysozoa</taxon>
        <taxon>Nematoda</taxon>
        <taxon>Chromadorea</taxon>
        <taxon>Rhabditida</taxon>
        <taxon>Spirurina</taxon>
        <taxon>Dracunculoidea</taxon>
        <taxon>Dracunculidae</taxon>
        <taxon>Dracunculus</taxon>
    </lineage>
</organism>